<feature type="transmembrane region" description="Helical" evidence="8">
    <location>
        <begin position="316"/>
        <end position="332"/>
    </location>
</feature>
<keyword evidence="2" id="KW-1003">Cell membrane</keyword>
<feature type="transmembrane region" description="Helical" evidence="8">
    <location>
        <begin position="82"/>
        <end position="101"/>
    </location>
</feature>
<dbReference type="Proteomes" id="UP001163156">
    <property type="component" value="Chromosome"/>
</dbReference>
<evidence type="ECO:0000256" key="6">
    <source>
        <dbReference type="ARBA" id="ARBA00022989"/>
    </source>
</evidence>
<accession>A0ABY6MH32</accession>
<keyword evidence="7 8" id="KW-0472">Membrane</keyword>
<evidence type="ECO:0000256" key="5">
    <source>
        <dbReference type="ARBA" id="ARBA00022692"/>
    </source>
</evidence>
<keyword evidence="3" id="KW-0328">Glycosyltransferase</keyword>
<feature type="transmembrane region" description="Helical" evidence="8">
    <location>
        <begin position="207"/>
        <end position="231"/>
    </location>
</feature>
<keyword evidence="11" id="KW-1185">Reference proteome</keyword>
<sequence>MKSLRFESWFLLAFGLFTAFWGLDSFSIYILDEAKNAEAAREMWENASWFFPTFNGEPRYDKPPLHYFFFGIAYKVFGVNAFAARFFPALAGWVCGLLIFFRVRERFGEKEAGWAYVGLIASLQWGIQFRLAVPDPFLILFLTACILKLEAFFHDEQHPKKHLRLASVYLALAFLSKGPVALVLVIGTCIVYFLLQNHGSKMIWKRMLDPMWVLLFCGIALPWYFLVYYHYGGEWLSQFVFKHNISRFSQPMEGHGGPFYLPFLFALAGFFPASLLLFLPWKNRFRNLRSQPLLLISLIYIGITVCFFSISSTKLPGYIAPAFPFMAVLFGWQIKGINRLKGIFLTNLLIGIILVAFPFVIFFTSDLQLAYLGEELSVSHFAILLAFVLGAFLWRQKPGFSFLFLGVGFGLFKVMLISQVLPLLDQQNPVYLSLPFLENTKEVVYWKSFNPAFPFHLQKTIPAWVPDENRDAIIITDAKHLESFPVPYQEIFRAKDTFENKETVLIRQMPVLP</sequence>
<dbReference type="Pfam" id="PF13231">
    <property type="entry name" value="PMT_2"/>
    <property type="match status" value="1"/>
</dbReference>
<evidence type="ECO:0000256" key="8">
    <source>
        <dbReference type="SAM" id="Phobius"/>
    </source>
</evidence>
<keyword evidence="4" id="KW-0808">Transferase</keyword>
<feature type="transmembrane region" description="Helical" evidence="8">
    <location>
        <begin position="9"/>
        <end position="31"/>
    </location>
</feature>
<dbReference type="InterPro" id="IPR050297">
    <property type="entry name" value="LipidA_mod_glycosyltrf_83"/>
</dbReference>
<dbReference type="PANTHER" id="PTHR33908">
    <property type="entry name" value="MANNOSYLTRANSFERASE YKCB-RELATED"/>
    <property type="match status" value="1"/>
</dbReference>
<feature type="transmembrane region" description="Helical" evidence="8">
    <location>
        <begin position="259"/>
        <end position="281"/>
    </location>
</feature>
<proteinExistence type="predicted"/>
<evidence type="ECO:0000256" key="3">
    <source>
        <dbReference type="ARBA" id="ARBA00022676"/>
    </source>
</evidence>
<organism evidence="10 11">
    <name type="scientific">Algoriphagus halophytocola</name>
    <dbReference type="NCBI Taxonomy" id="2991499"/>
    <lineage>
        <taxon>Bacteria</taxon>
        <taxon>Pseudomonadati</taxon>
        <taxon>Bacteroidota</taxon>
        <taxon>Cytophagia</taxon>
        <taxon>Cytophagales</taxon>
        <taxon>Cyclobacteriaceae</taxon>
        <taxon>Algoriphagus</taxon>
    </lineage>
</organism>
<keyword evidence="6 8" id="KW-1133">Transmembrane helix</keyword>
<dbReference type="PANTHER" id="PTHR33908:SF3">
    <property type="entry name" value="UNDECAPRENYL PHOSPHATE-ALPHA-4-AMINO-4-DEOXY-L-ARABINOSE ARABINOSYL TRANSFERASE"/>
    <property type="match status" value="1"/>
</dbReference>
<comment type="subcellular location">
    <subcellularLocation>
        <location evidence="1">Cell membrane</location>
        <topology evidence="1">Multi-pass membrane protein</topology>
    </subcellularLocation>
</comment>
<keyword evidence="5 8" id="KW-0812">Transmembrane</keyword>
<feature type="domain" description="Glycosyltransferase RgtA/B/C/D-like" evidence="9">
    <location>
        <begin position="61"/>
        <end position="216"/>
    </location>
</feature>
<dbReference type="InterPro" id="IPR038731">
    <property type="entry name" value="RgtA/B/C-like"/>
</dbReference>
<feature type="transmembrane region" description="Helical" evidence="8">
    <location>
        <begin position="293"/>
        <end position="310"/>
    </location>
</feature>
<name>A0ABY6MH32_9BACT</name>
<feature type="transmembrane region" description="Helical" evidence="8">
    <location>
        <begin position="401"/>
        <end position="424"/>
    </location>
</feature>
<protein>
    <submittedName>
        <fullName evidence="10">Glycosyltransferase family 39 protein</fullName>
    </submittedName>
</protein>
<feature type="transmembrane region" description="Helical" evidence="8">
    <location>
        <begin position="344"/>
        <end position="364"/>
    </location>
</feature>
<evidence type="ECO:0000256" key="4">
    <source>
        <dbReference type="ARBA" id="ARBA00022679"/>
    </source>
</evidence>
<feature type="transmembrane region" description="Helical" evidence="8">
    <location>
        <begin position="376"/>
        <end position="394"/>
    </location>
</feature>
<gene>
    <name evidence="10" type="ORF">OM944_16840</name>
</gene>
<evidence type="ECO:0000259" key="9">
    <source>
        <dbReference type="Pfam" id="PF13231"/>
    </source>
</evidence>
<reference evidence="10" key="1">
    <citation type="submission" date="2022-10" db="EMBL/GenBank/DDBJ databases">
        <title>Algoriphagus sp. a novel bacteria isolate from halophytes salicornia europaea.</title>
        <authorList>
            <person name="Peng Y."/>
            <person name="Jiang L."/>
            <person name="Lee J."/>
        </authorList>
    </citation>
    <scope>NUCLEOTIDE SEQUENCE</scope>
    <source>
        <strain evidence="10">TR-M5</strain>
    </source>
</reference>
<dbReference type="EMBL" id="CP110226">
    <property type="protein sequence ID" value="UZD22315.1"/>
    <property type="molecule type" value="Genomic_DNA"/>
</dbReference>
<dbReference type="RefSeq" id="WP_264808773.1">
    <property type="nucleotide sequence ID" value="NZ_CP110226.1"/>
</dbReference>
<feature type="transmembrane region" description="Helical" evidence="8">
    <location>
        <begin position="168"/>
        <end position="195"/>
    </location>
</feature>
<evidence type="ECO:0000313" key="11">
    <source>
        <dbReference type="Proteomes" id="UP001163156"/>
    </source>
</evidence>
<evidence type="ECO:0000256" key="7">
    <source>
        <dbReference type="ARBA" id="ARBA00023136"/>
    </source>
</evidence>
<evidence type="ECO:0000256" key="2">
    <source>
        <dbReference type="ARBA" id="ARBA00022475"/>
    </source>
</evidence>
<evidence type="ECO:0000256" key="1">
    <source>
        <dbReference type="ARBA" id="ARBA00004651"/>
    </source>
</evidence>
<evidence type="ECO:0000313" key="10">
    <source>
        <dbReference type="EMBL" id="UZD22315.1"/>
    </source>
</evidence>